<sequence length="263" mass="29754">MSKSNEYYFKRKVLLHQTDLPTAEIIIGTQQMIPGSKGMYGPGVYFGNSTTSCDLKALRKGVFLVAEVTPHKTKAISKEEANSLDMYHNLSHSQQLKDQGFTAVCGYHQPTGREFVIYDPSLIKNIKFAYGTSCPTTPFPLQYGKDLSVAVLFWVTDHRTANQIVDSQKITLYDGPFGKAFYLFDSINDAIQVLGNQETFLAADMDVRSLCHLRPHQKIYHKNIPRHFTSFLGIKDGINYYMVKNPKRITSIHFCGGVPWNIE</sequence>
<organism evidence="1 2">
    <name type="scientific">Tritrichomonas musculus</name>
    <dbReference type="NCBI Taxonomy" id="1915356"/>
    <lineage>
        <taxon>Eukaryota</taxon>
        <taxon>Metamonada</taxon>
        <taxon>Parabasalia</taxon>
        <taxon>Tritrichomonadida</taxon>
        <taxon>Tritrichomonadidae</taxon>
        <taxon>Tritrichomonas</taxon>
    </lineage>
</organism>
<dbReference type="EMBL" id="JAPFFF010000012">
    <property type="protein sequence ID" value="KAK8876217.1"/>
    <property type="molecule type" value="Genomic_DNA"/>
</dbReference>
<keyword evidence="2" id="KW-1185">Reference proteome</keyword>
<dbReference type="Proteomes" id="UP001470230">
    <property type="component" value="Unassembled WGS sequence"/>
</dbReference>
<protein>
    <submittedName>
        <fullName evidence="1">Uncharacterized protein</fullName>
    </submittedName>
</protein>
<evidence type="ECO:0000313" key="2">
    <source>
        <dbReference type="Proteomes" id="UP001470230"/>
    </source>
</evidence>
<name>A0ABR2JG74_9EUKA</name>
<proteinExistence type="predicted"/>
<dbReference type="Gene3D" id="3.90.228.10">
    <property type="match status" value="1"/>
</dbReference>
<reference evidence="1 2" key="1">
    <citation type="submission" date="2024-04" db="EMBL/GenBank/DDBJ databases">
        <title>Tritrichomonas musculus Genome.</title>
        <authorList>
            <person name="Alves-Ferreira E."/>
            <person name="Grigg M."/>
            <person name="Lorenzi H."/>
            <person name="Galac M."/>
        </authorList>
    </citation>
    <scope>NUCLEOTIDE SEQUENCE [LARGE SCALE GENOMIC DNA]</scope>
    <source>
        <strain evidence="1 2">EAF2021</strain>
    </source>
</reference>
<evidence type="ECO:0000313" key="1">
    <source>
        <dbReference type="EMBL" id="KAK8876217.1"/>
    </source>
</evidence>
<comment type="caution">
    <text evidence="1">The sequence shown here is derived from an EMBL/GenBank/DDBJ whole genome shotgun (WGS) entry which is preliminary data.</text>
</comment>
<gene>
    <name evidence="1" type="ORF">M9Y10_006408</name>
</gene>
<accession>A0ABR2JG74</accession>